<dbReference type="Gene3D" id="1.10.10.10">
    <property type="entry name" value="Winged helix-like DNA-binding domain superfamily/Winged helix DNA-binding domain"/>
    <property type="match status" value="1"/>
</dbReference>
<dbReference type="Proteomes" id="UP000008062">
    <property type="component" value="Chromosome 5"/>
</dbReference>
<dbReference type="GO" id="GO:0000981">
    <property type="term" value="F:DNA-binding transcription factor activity, RNA polymerase II-specific"/>
    <property type="evidence" value="ECO:0007669"/>
    <property type="project" value="TreeGrafter"/>
</dbReference>
<comment type="subcellular location">
    <subcellularLocation>
        <location evidence="1 6">Nucleus</location>
    </subcellularLocation>
</comment>
<sequence>MESTEGIDYSAETARDLKPPYSYAQLIGMAILGTEEQQMTLNNIYKWVMSNYAFYRHNTAGWQNSIRHNLSLNKAFTKIPRRTDEPGKGMKWMIAPDEFDNF</sequence>
<dbReference type="InterPro" id="IPR001766">
    <property type="entry name" value="Fork_head_dom"/>
</dbReference>
<gene>
    <name evidence="8" type="ORF">MYCGRDRAFT_42864</name>
</gene>
<dbReference type="OMA" id="MPRDITE"/>
<dbReference type="FunFam" id="1.10.10.10:FF:000030">
    <property type="entry name" value="Forkhead box protein K2"/>
    <property type="match status" value="1"/>
</dbReference>
<dbReference type="OrthoDB" id="5954824at2759"/>
<protein>
    <recommendedName>
        <fullName evidence="7">Fork-head domain-containing protein</fullName>
    </recommendedName>
</protein>
<dbReference type="CDD" id="cd00059">
    <property type="entry name" value="FH_FOX"/>
    <property type="match status" value="1"/>
</dbReference>
<name>F9XBP7_ZYMTI</name>
<keyword evidence="2" id="KW-0805">Transcription regulation</keyword>
<dbReference type="InterPro" id="IPR030456">
    <property type="entry name" value="TF_fork_head_CS_2"/>
</dbReference>
<evidence type="ECO:0000313" key="9">
    <source>
        <dbReference type="Proteomes" id="UP000008062"/>
    </source>
</evidence>
<dbReference type="InParanoid" id="F9XBP7"/>
<dbReference type="Pfam" id="PF00250">
    <property type="entry name" value="Forkhead"/>
    <property type="match status" value="1"/>
</dbReference>
<feature type="non-terminal residue" evidence="8">
    <location>
        <position position="102"/>
    </location>
</feature>
<feature type="DNA-binding region" description="Fork-head" evidence="6">
    <location>
        <begin position="18"/>
        <end position="102"/>
    </location>
</feature>
<dbReference type="PANTHER" id="PTHR45881:SF1">
    <property type="entry name" value="FORK HEAD PROTEIN HOMOLOG 2"/>
    <property type="match status" value="1"/>
</dbReference>
<dbReference type="SUPFAM" id="SSF46785">
    <property type="entry name" value="Winged helix' DNA-binding domain"/>
    <property type="match status" value="1"/>
</dbReference>
<evidence type="ECO:0000256" key="3">
    <source>
        <dbReference type="ARBA" id="ARBA00023125"/>
    </source>
</evidence>
<dbReference type="AlphaFoldDB" id="F9XBP7"/>
<evidence type="ECO:0000256" key="2">
    <source>
        <dbReference type="ARBA" id="ARBA00023015"/>
    </source>
</evidence>
<keyword evidence="5 6" id="KW-0539">Nucleus</keyword>
<evidence type="ECO:0000256" key="1">
    <source>
        <dbReference type="ARBA" id="ARBA00004123"/>
    </source>
</evidence>
<keyword evidence="3 6" id="KW-0238">DNA-binding</keyword>
<keyword evidence="9" id="KW-1185">Reference proteome</keyword>
<dbReference type="PROSITE" id="PS50039">
    <property type="entry name" value="FORK_HEAD_3"/>
    <property type="match status" value="1"/>
</dbReference>
<dbReference type="STRING" id="336722.F9XBP7"/>
<dbReference type="PROSITE" id="PS00657">
    <property type="entry name" value="FORK_HEAD_1"/>
    <property type="match status" value="1"/>
</dbReference>
<dbReference type="InterPro" id="IPR036390">
    <property type="entry name" value="WH_DNA-bd_sf"/>
</dbReference>
<keyword evidence="4" id="KW-0804">Transcription</keyword>
<dbReference type="eggNOG" id="KOG2294">
    <property type="taxonomic scope" value="Eukaryota"/>
</dbReference>
<dbReference type="GO" id="GO:0005634">
    <property type="term" value="C:nucleus"/>
    <property type="evidence" value="ECO:0007669"/>
    <property type="project" value="UniProtKB-SubCell"/>
</dbReference>
<dbReference type="InterPro" id="IPR018122">
    <property type="entry name" value="TF_fork_head_CS_1"/>
</dbReference>
<dbReference type="PRINTS" id="PR00053">
    <property type="entry name" value="FORKHEAD"/>
</dbReference>
<dbReference type="EMBL" id="CM001200">
    <property type="protein sequence ID" value="EGP87123.1"/>
    <property type="molecule type" value="Genomic_DNA"/>
</dbReference>
<dbReference type="InterPro" id="IPR036388">
    <property type="entry name" value="WH-like_DNA-bd_sf"/>
</dbReference>
<dbReference type="GeneID" id="13396999"/>
<dbReference type="RefSeq" id="XP_003852147.1">
    <property type="nucleotide sequence ID" value="XM_003852099.1"/>
</dbReference>
<evidence type="ECO:0000256" key="5">
    <source>
        <dbReference type="ARBA" id="ARBA00023242"/>
    </source>
</evidence>
<evidence type="ECO:0000256" key="6">
    <source>
        <dbReference type="PROSITE-ProRule" id="PRU00089"/>
    </source>
</evidence>
<feature type="domain" description="Fork-head" evidence="7">
    <location>
        <begin position="18"/>
        <end position="102"/>
    </location>
</feature>
<organism evidence="8 9">
    <name type="scientific">Zymoseptoria tritici (strain CBS 115943 / IPO323)</name>
    <name type="common">Speckled leaf blotch fungus</name>
    <name type="synonym">Septoria tritici</name>
    <dbReference type="NCBI Taxonomy" id="336722"/>
    <lineage>
        <taxon>Eukaryota</taxon>
        <taxon>Fungi</taxon>
        <taxon>Dikarya</taxon>
        <taxon>Ascomycota</taxon>
        <taxon>Pezizomycotina</taxon>
        <taxon>Dothideomycetes</taxon>
        <taxon>Dothideomycetidae</taxon>
        <taxon>Mycosphaerellales</taxon>
        <taxon>Mycosphaerellaceae</taxon>
        <taxon>Zymoseptoria</taxon>
    </lineage>
</organism>
<evidence type="ECO:0000259" key="7">
    <source>
        <dbReference type="PROSITE" id="PS50039"/>
    </source>
</evidence>
<dbReference type="GO" id="GO:0000978">
    <property type="term" value="F:RNA polymerase II cis-regulatory region sequence-specific DNA binding"/>
    <property type="evidence" value="ECO:0007669"/>
    <property type="project" value="TreeGrafter"/>
</dbReference>
<proteinExistence type="predicted"/>
<evidence type="ECO:0000256" key="4">
    <source>
        <dbReference type="ARBA" id="ARBA00023163"/>
    </source>
</evidence>
<accession>F9XBP7</accession>
<dbReference type="KEGG" id="ztr:MYCGRDRAFT_42864"/>
<dbReference type="SMART" id="SM00339">
    <property type="entry name" value="FH"/>
    <property type="match status" value="1"/>
</dbReference>
<dbReference type="PANTHER" id="PTHR45881">
    <property type="entry name" value="CHECKPOINT SUPPRESSOR 1-LIKE, ISOFORM A-RELATED"/>
    <property type="match status" value="1"/>
</dbReference>
<dbReference type="HOGENOM" id="CLU_077699_6_1_1"/>
<reference evidence="8 9" key="1">
    <citation type="journal article" date="2011" name="PLoS Genet.">
        <title>Finished genome of the fungal wheat pathogen Mycosphaerella graminicola reveals dispensome structure, chromosome plasticity, and stealth pathogenesis.</title>
        <authorList>
            <person name="Goodwin S.B."/>
            <person name="Ben M'barek S."/>
            <person name="Dhillon B."/>
            <person name="Wittenberg A.H.J."/>
            <person name="Crane C.F."/>
            <person name="Hane J.K."/>
            <person name="Foster A.J."/>
            <person name="Van der Lee T.A.J."/>
            <person name="Grimwood J."/>
            <person name="Aerts A."/>
            <person name="Antoniw J."/>
            <person name="Bailey A."/>
            <person name="Bluhm B."/>
            <person name="Bowler J."/>
            <person name="Bristow J."/>
            <person name="van der Burgt A."/>
            <person name="Canto-Canche B."/>
            <person name="Churchill A.C.L."/>
            <person name="Conde-Ferraez L."/>
            <person name="Cools H.J."/>
            <person name="Coutinho P.M."/>
            <person name="Csukai M."/>
            <person name="Dehal P."/>
            <person name="De Wit P."/>
            <person name="Donzelli B."/>
            <person name="van de Geest H.C."/>
            <person name="van Ham R.C.H.J."/>
            <person name="Hammond-Kosack K.E."/>
            <person name="Henrissat B."/>
            <person name="Kilian A."/>
            <person name="Kobayashi A.K."/>
            <person name="Koopmann E."/>
            <person name="Kourmpetis Y."/>
            <person name="Kuzniar A."/>
            <person name="Lindquist E."/>
            <person name="Lombard V."/>
            <person name="Maliepaard C."/>
            <person name="Martins N."/>
            <person name="Mehrabi R."/>
            <person name="Nap J.P.H."/>
            <person name="Ponomarenko A."/>
            <person name="Rudd J.J."/>
            <person name="Salamov A."/>
            <person name="Schmutz J."/>
            <person name="Schouten H.J."/>
            <person name="Shapiro H."/>
            <person name="Stergiopoulos I."/>
            <person name="Torriani S.F.F."/>
            <person name="Tu H."/>
            <person name="de Vries R.P."/>
            <person name="Waalwijk C."/>
            <person name="Ware S.B."/>
            <person name="Wiebenga A."/>
            <person name="Zwiers L.-H."/>
            <person name="Oliver R.P."/>
            <person name="Grigoriev I.V."/>
            <person name="Kema G.H.J."/>
        </authorList>
    </citation>
    <scope>NUCLEOTIDE SEQUENCE [LARGE SCALE GENOMIC DNA]</scope>
    <source>
        <strain evidence="9">CBS 115943 / IPO323</strain>
    </source>
</reference>
<dbReference type="PROSITE" id="PS00658">
    <property type="entry name" value="FORK_HEAD_2"/>
    <property type="match status" value="1"/>
</dbReference>
<evidence type="ECO:0000313" key="8">
    <source>
        <dbReference type="EMBL" id="EGP87123.1"/>
    </source>
</evidence>